<evidence type="ECO:0000313" key="11">
    <source>
        <dbReference type="Proteomes" id="UP000653305"/>
    </source>
</evidence>
<dbReference type="AlphaFoldDB" id="A0A830BQP1"/>
<dbReference type="Pfam" id="PF02392">
    <property type="entry name" value="Ycf4"/>
    <property type="match status" value="1"/>
</dbReference>
<evidence type="ECO:0000256" key="7">
    <source>
        <dbReference type="ARBA" id="ARBA00022989"/>
    </source>
</evidence>
<dbReference type="OrthoDB" id="827895at2759"/>
<evidence type="ECO:0000256" key="3">
    <source>
        <dbReference type="ARBA" id="ARBA00008198"/>
    </source>
</evidence>
<gene>
    <name evidence="10" type="ORF">PHJA_000787100</name>
</gene>
<evidence type="ECO:0000256" key="2">
    <source>
        <dbReference type="ARBA" id="ARBA00004141"/>
    </source>
</evidence>
<dbReference type="GO" id="GO:0009522">
    <property type="term" value="C:photosystem I"/>
    <property type="evidence" value="ECO:0007669"/>
    <property type="project" value="InterPro"/>
</dbReference>
<feature type="transmembrane region" description="Helical" evidence="9">
    <location>
        <begin position="21"/>
        <end position="44"/>
    </location>
</feature>
<dbReference type="EMBL" id="BMAC01000124">
    <property type="protein sequence ID" value="GFP86433.1"/>
    <property type="molecule type" value="Genomic_DNA"/>
</dbReference>
<evidence type="ECO:0000256" key="1">
    <source>
        <dbReference type="ARBA" id="ARBA00002862"/>
    </source>
</evidence>
<protein>
    <recommendedName>
        <fullName evidence="4">Photosystem I assembly protein Ycf4</fullName>
    </recommendedName>
</protein>
<proteinExistence type="inferred from homology"/>
<keyword evidence="5" id="KW-0602">Photosynthesis</keyword>
<keyword evidence="8 9" id="KW-0472">Membrane</keyword>
<evidence type="ECO:0000256" key="9">
    <source>
        <dbReference type="SAM" id="Phobius"/>
    </source>
</evidence>
<dbReference type="Proteomes" id="UP000653305">
    <property type="component" value="Unassembled WGS sequence"/>
</dbReference>
<reference evidence="10" key="1">
    <citation type="submission" date="2020-07" db="EMBL/GenBank/DDBJ databases">
        <title>Ethylene signaling mediates host invasion by parasitic plants.</title>
        <authorList>
            <person name="Yoshida S."/>
        </authorList>
    </citation>
    <scope>NUCLEOTIDE SEQUENCE</scope>
    <source>
        <strain evidence="10">Okayama</strain>
    </source>
</reference>
<comment type="subcellular location">
    <subcellularLocation>
        <location evidence="2">Membrane</location>
        <topology evidence="2">Multi-pass membrane protein</topology>
    </subcellularLocation>
</comment>
<comment type="function">
    <text evidence="1">Seems to be required for the assembly of the photosystem I complex.</text>
</comment>
<evidence type="ECO:0000313" key="10">
    <source>
        <dbReference type="EMBL" id="GFP86433.1"/>
    </source>
</evidence>
<dbReference type="GO" id="GO:0015979">
    <property type="term" value="P:photosynthesis"/>
    <property type="evidence" value="ECO:0007669"/>
    <property type="project" value="UniProtKB-KW"/>
</dbReference>
<sequence length="64" mass="7375">MSWRSDHIWIELITGSQKISNFYWALIIFLGSLEFLLVGTSSYLGKNLISFILPHQIIFSRKGS</sequence>
<comment type="caution">
    <text evidence="10">The sequence shown here is derived from an EMBL/GenBank/DDBJ whole genome shotgun (WGS) entry which is preliminary data.</text>
</comment>
<evidence type="ECO:0000256" key="8">
    <source>
        <dbReference type="ARBA" id="ARBA00023136"/>
    </source>
</evidence>
<dbReference type="InterPro" id="IPR003359">
    <property type="entry name" value="PSI_Ycf4_assembly"/>
</dbReference>
<keyword evidence="6 9" id="KW-0812">Transmembrane</keyword>
<name>A0A830BQP1_9LAMI</name>
<evidence type="ECO:0000256" key="5">
    <source>
        <dbReference type="ARBA" id="ARBA00022531"/>
    </source>
</evidence>
<comment type="similarity">
    <text evidence="3">Belongs to the Ycf4 family.</text>
</comment>
<organism evidence="10 11">
    <name type="scientific">Phtheirospermum japonicum</name>
    <dbReference type="NCBI Taxonomy" id="374723"/>
    <lineage>
        <taxon>Eukaryota</taxon>
        <taxon>Viridiplantae</taxon>
        <taxon>Streptophyta</taxon>
        <taxon>Embryophyta</taxon>
        <taxon>Tracheophyta</taxon>
        <taxon>Spermatophyta</taxon>
        <taxon>Magnoliopsida</taxon>
        <taxon>eudicotyledons</taxon>
        <taxon>Gunneridae</taxon>
        <taxon>Pentapetalae</taxon>
        <taxon>asterids</taxon>
        <taxon>lamiids</taxon>
        <taxon>Lamiales</taxon>
        <taxon>Orobanchaceae</taxon>
        <taxon>Orobanchaceae incertae sedis</taxon>
        <taxon>Phtheirospermum</taxon>
    </lineage>
</organism>
<keyword evidence="7 9" id="KW-1133">Transmembrane helix</keyword>
<evidence type="ECO:0000256" key="6">
    <source>
        <dbReference type="ARBA" id="ARBA00022692"/>
    </source>
</evidence>
<accession>A0A830BQP1</accession>
<evidence type="ECO:0000256" key="4">
    <source>
        <dbReference type="ARBA" id="ARBA00015395"/>
    </source>
</evidence>
<keyword evidence="11" id="KW-1185">Reference proteome</keyword>